<dbReference type="EMBL" id="OU503056">
    <property type="protein sequence ID" value="CAI9784720.1"/>
    <property type="molecule type" value="Genomic_DNA"/>
</dbReference>
<sequence length="105" mass="11676">MRFTAARQIGEIAKSHPQDLNSLLSKVSQYLHSKKWIPGMLQLMGAITENVKHTSLTELSKSFEMKISEAGISGTFTDILTWPNRNPENSTNTDLPLPVGLRGRP</sequence>
<proteinExistence type="predicted"/>
<organism evidence="2 3">
    <name type="scientific">Fraxinus pennsylvanica</name>
    <dbReference type="NCBI Taxonomy" id="56036"/>
    <lineage>
        <taxon>Eukaryota</taxon>
        <taxon>Viridiplantae</taxon>
        <taxon>Streptophyta</taxon>
        <taxon>Embryophyta</taxon>
        <taxon>Tracheophyta</taxon>
        <taxon>Spermatophyta</taxon>
        <taxon>Magnoliopsida</taxon>
        <taxon>eudicotyledons</taxon>
        <taxon>Gunneridae</taxon>
        <taxon>Pentapetalae</taxon>
        <taxon>asterids</taxon>
        <taxon>lamiids</taxon>
        <taxon>Lamiales</taxon>
        <taxon>Oleaceae</taxon>
        <taxon>Oleeae</taxon>
        <taxon>Fraxinus</taxon>
    </lineage>
</organism>
<dbReference type="PANTHER" id="PTHR36498:SF1">
    <property type="entry name" value="TATA-BINDING PROTEIN-ASSOCIATED FACTOR 172"/>
    <property type="match status" value="1"/>
</dbReference>
<evidence type="ECO:0000313" key="2">
    <source>
        <dbReference type="EMBL" id="CAI9784720.1"/>
    </source>
</evidence>
<feature type="region of interest" description="Disordered" evidence="1">
    <location>
        <begin position="83"/>
        <end position="105"/>
    </location>
</feature>
<protein>
    <submittedName>
        <fullName evidence="2">Uncharacterized protein</fullName>
    </submittedName>
</protein>
<dbReference type="Proteomes" id="UP000834106">
    <property type="component" value="Chromosome 21"/>
</dbReference>
<dbReference type="PANTHER" id="PTHR36498">
    <property type="entry name" value="TATA-BINDING PROTEIN-ASSOCIATED FACTOR 172"/>
    <property type="match status" value="1"/>
</dbReference>
<dbReference type="GO" id="GO:0003677">
    <property type="term" value="F:DNA binding"/>
    <property type="evidence" value="ECO:0007669"/>
    <property type="project" value="InterPro"/>
</dbReference>
<keyword evidence="3" id="KW-1185">Reference proteome</keyword>
<evidence type="ECO:0000313" key="3">
    <source>
        <dbReference type="Proteomes" id="UP000834106"/>
    </source>
</evidence>
<reference evidence="2" key="1">
    <citation type="submission" date="2023-05" db="EMBL/GenBank/DDBJ databases">
        <authorList>
            <person name="Huff M."/>
        </authorList>
    </citation>
    <scope>NUCLEOTIDE SEQUENCE</scope>
</reference>
<name>A0AAD2EEE0_9LAMI</name>
<accession>A0AAD2EEE0</accession>
<feature type="compositionally biased region" description="Polar residues" evidence="1">
    <location>
        <begin position="83"/>
        <end position="94"/>
    </location>
</feature>
<dbReference type="GO" id="GO:0016887">
    <property type="term" value="F:ATP hydrolysis activity"/>
    <property type="evidence" value="ECO:0007669"/>
    <property type="project" value="InterPro"/>
</dbReference>
<evidence type="ECO:0000256" key="1">
    <source>
        <dbReference type="SAM" id="MobiDB-lite"/>
    </source>
</evidence>
<gene>
    <name evidence="2" type="ORF">FPE_LOCUS32150</name>
</gene>
<dbReference type="InterPro" id="IPR044972">
    <property type="entry name" value="Mot1"/>
</dbReference>
<dbReference type="AlphaFoldDB" id="A0AAD2EEE0"/>
<dbReference type="GO" id="GO:0017025">
    <property type="term" value="F:TBP-class protein binding"/>
    <property type="evidence" value="ECO:0007669"/>
    <property type="project" value="InterPro"/>
</dbReference>